<comment type="caution">
    <text evidence="1">The sequence shown here is derived from an EMBL/GenBank/DDBJ whole genome shotgun (WGS) entry which is preliminary data.</text>
</comment>
<keyword evidence="2" id="KW-1185">Reference proteome</keyword>
<accession>A0AA38X3B0</accession>
<evidence type="ECO:0000313" key="2">
    <source>
        <dbReference type="Proteomes" id="UP001172673"/>
    </source>
</evidence>
<protein>
    <submittedName>
        <fullName evidence="1">Uncharacterized protein</fullName>
    </submittedName>
</protein>
<dbReference type="AlphaFoldDB" id="A0AA38X3B0"/>
<name>A0AA38X3B0_9EURO</name>
<dbReference type="EMBL" id="JAPDRK010000014">
    <property type="protein sequence ID" value="KAJ9606062.1"/>
    <property type="molecule type" value="Genomic_DNA"/>
</dbReference>
<proteinExistence type="predicted"/>
<gene>
    <name evidence="1" type="ORF">H2200_009023</name>
</gene>
<evidence type="ECO:0000313" key="1">
    <source>
        <dbReference type="EMBL" id="KAJ9606062.1"/>
    </source>
</evidence>
<sequence length="318" mass="35825">MAMFIGDREAAMYHHDALGKLIGLVGGLRNLLPFHQCLIVYLIVRIAMNTRTRTLLDPAEWNPTRMPVLEEENDSADILTTNSALSRPWKGIFVALKELALVERFSDRVADRYWTFLRRHAIRAEVTNMWCDFTEPIKATDPVPGISATPTSVHQSSLDVCICLAVQNYIILTSEQTTLAQHAVSTTQIFHIMLIRCLDKLEVDLEQLPQARDLLWVLGVGATVEVQVRSQLQRRSPWINCDLSELEVASFVLHFGSLAARMGFETYDEVASMFEKDYVYSPSVQEQVLRRSFHSAGGLGSGKSGERGTLWTFTRPIA</sequence>
<organism evidence="1 2">
    <name type="scientific">Cladophialophora chaetospira</name>
    <dbReference type="NCBI Taxonomy" id="386627"/>
    <lineage>
        <taxon>Eukaryota</taxon>
        <taxon>Fungi</taxon>
        <taxon>Dikarya</taxon>
        <taxon>Ascomycota</taxon>
        <taxon>Pezizomycotina</taxon>
        <taxon>Eurotiomycetes</taxon>
        <taxon>Chaetothyriomycetidae</taxon>
        <taxon>Chaetothyriales</taxon>
        <taxon>Herpotrichiellaceae</taxon>
        <taxon>Cladophialophora</taxon>
    </lineage>
</organism>
<dbReference type="Proteomes" id="UP001172673">
    <property type="component" value="Unassembled WGS sequence"/>
</dbReference>
<reference evidence="1" key="1">
    <citation type="submission" date="2022-10" db="EMBL/GenBank/DDBJ databases">
        <title>Culturing micro-colonial fungi from biological soil crusts in the Mojave desert and describing Neophaeococcomyces mojavensis, and introducing the new genera and species Taxawa tesnikishii.</title>
        <authorList>
            <person name="Kurbessoian T."/>
            <person name="Stajich J.E."/>
        </authorList>
    </citation>
    <scope>NUCLEOTIDE SEQUENCE</scope>
    <source>
        <strain evidence="1">TK_41</strain>
    </source>
</reference>